<dbReference type="Pfam" id="PF11843">
    <property type="entry name" value="DUF3363"/>
    <property type="match status" value="1"/>
</dbReference>
<organism evidence="1">
    <name type="scientific">mine drainage metagenome</name>
    <dbReference type="NCBI Taxonomy" id="410659"/>
    <lineage>
        <taxon>unclassified sequences</taxon>
        <taxon>metagenomes</taxon>
        <taxon>ecological metagenomes</taxon>
    </lineage>
</organism>
<dbReference type="EMBL" id="MLJW01000094">
    <property type="protein sequence ID" value="OIR00503.1"/>
    <property type="molecule type" value="Genomic_DNA"/>
</dbReference>
<name>A0A1J5RX58_9ZZZZ</name>
<evidence type="ECO:0008006" key="2">
    <source>
        <dbReference type="Google" id="ProtNLM"/>
    </source>
</evidence>
<dbReference type="InterPro" id="IPR021795">
    <property type="entry name" value="DUF3363"/>
</dbReference>
<comment type="caution">
    <text evidence="1">The sequence shown here is derived from an EMBL/GenBank/DDBJ whole genome shotgun (WGS) entry which is preliminary data.</text>
</comment>
<accession>A0A1J5RX58</accession>
<dbReference type="AlphaFoldDB" id="A0A1J5RX58"/>
<evidence type="ECO:0000313" key="1">
    <source>
        <dbReference type="EMBL" id="OIR00503.1"/>
    </source>
</evidence>
<proteinExistence type="predicted"/>
<gene>
    <name evidence="1" type="ORF">GALL_173760</name>
</gene>
<sequence>MMIMNADWLDRELVSGTAEATRDSGFGRAIEIASGKFAVVENAREFTLVPWRPVLEPHIDKTVPGIMRSDGISWTIGRGRGGPSIS</sequence>
<reference evidence="1" key="1">
    <citation type="submission" date="2016-10" db="EMBL/GenBank/DDBJ databases">
        <title>Sequence of Gallionella enrichment culture.</title>
        <authorList>
            <person name="Poehlein A."/>
            <person name="Muehling M."/>
            <person name="Daniel R."/>
        </authorList>
    </citation>
    <scope>NUCLEOTIDE SEQUENCE</scope>
</reference>
<protein>
    <recommendedName>
        <fullName evidence="2">DUF3363 domain-containing protein</fullName>
    </recommendedName>
</protein>